<dbReference type="CDD" id="cd06530">
    <property type="entry name" value="S26_SPase_I"/>
    <property type="match status" value="1"/>
</dbReference>
<dbReference type="SUPFAM" id="SSF51306">
    <property type="entry name" value="LexA/Signal peptidase"/>
    <property type="match status" value="1"/>
</dbReference>
<keyword evidence="1" id="KW-1133">Transmembrane helix</keyword>
<accession>D3TB79</accession>
<keyword evidence="3" id="KW-1185">Reference proteome</keyword>
<evidence type="ECO:0000313" key="2">
    <source>
        <dbReference type="EMBL" id="ADD07814.1"/>
    </source>
</evidence>
<feature type="transmembrane region" description="Helical" evidence="1">
    <location>
        <begin position="17"/>
        <end position="35"/>
    </location>
</feature>
<dbReference type="InterPro" id="IPR036286">
    <property type="entry name" value="LexA/Signal_pep-like_sf"/>
</dbReference>
<dbReference type="Proteomes" id="UP000001400">
    <property type="component" value="Chromosome"/>
</dbReference>
<dbReference type="AlphaFoldDB" id="D3TB79"/>
<dbReference type="InterPro" id="IPR019533">
    <property type="entry name" value="Peptidase_S26"/>
</dbReference>
<dbReference type="RefSeq" id="WP_012997012.1">
    <property type="nucleotide sequence ID" value="NC_013926.1"/>
</dbReference>
<dbReference type="HOGENOM" id="CLU_054902_2_0_2"/>
<dbReference type="KEGG" id="abi:Aboo_0002"/>
<reference evidence="2" key="1">
    <citation type="submission" date="2010-02" db="EMBL/GenBank/DDBJ databases">
        <title>Complete sequence of Aciduliprofundum boonei T469.</title>
        <authorList>
            <consortium name="US DOE Joint Genome Institute"/>
            <person name="Lucas S."/>
            <person name="Copeland A."/>
            <person name="Lapidus A."/>
            <person name="Cheng J.-F."/>
            <person name="Bruce D."/>
            <person name="Goodwin L."/>
            <person name="Pitluck S."/>
            <person name="Saunders E."/>
            <person name="Detter J.C."/>
            <person name="Han C."/>
            <person name="Tapia R."/>
            <person name="Land M."/>
            <person name="Hauser L."/>
            <person name="Kyrpides N."/>
            <person name="Mikhailova N."/>
            <person name="Flores G."/>
            <person name="Reysenbach A.-L."/>
            <person name="Woyke T."/>
        </authorList>
    </citation>
    <scope>NUCLEOTIDE SEQUENCE</scope>
    <source>
        <strain evidence="2">T469</strain>
    </source>
</reference>
<dbReference type="EMBL" id="CP001941">
    <property type="protein sequence ID" value="ADD07814.1"/>
    <property type="molecule type" value="Genomic_DNA"/>
</dbReference>
<keyword evidence="1" id="KW-0812">Transmembrane</keyword>
<sequence length="275" mass="31149">MEENNKGNLWRDTFKDVVISIIIVLVIFLSLYAYAQTWPPIVVIESGSMQHGDLSHIGTIDTGDIVIVKKVYSADDVVSYVEGRMKGYETYGDYGDVIIYKCHGELIIHRAIVYLHWNGKEWKIRGFENGNYPSWLHVTKDYITIDNVGYEHKKIIINLQKLNPNVVGKEGFITMGDHNLARFGPSAYDQSTSGFIPICPYLVNYNMIVGVARGEIPWFGAIKLYLTHTNTEEIPSNTNVNLAISLIVLVAGSVGIDYAIAHREEIKRKLRRLKE</sequence>
<dbReference type="GeneID" id="8826935"/>
<evidence type="ECO:0000256" key="1">
    <source>
        <dbReference type="SAM" id="Phobius"/>
    </source>
</evidence>
<proteinExistence type="predicted"/>
<dbReference type="GO" id="GO:0006465">
    <property type="term" value="P:signal peptide processing"/>
    <property type="evidence" value="ECO:0007669"/>
    <property type="project" value="InterPro"/>
</dbReference>
<gene>
    <name evidence="2" type="ordered locus">Aboo_0002</name>
</gene>
<evidence type="ECO:0000313" key="3">
    <source>
        <dbReference type="Proteomes" id="UP000001400"/>
    </source>
</evidence>
<keyword evidence="1" id="KW-0472">Membrane</keyword>
<organism evidence="2 3">
    <name type="scientific">Aciduliprofundum boonei (strain DSM 19572 / T469)</name>
    <dbReference type="NCBI Taxonomy" id="439481"/>
    <lineage>
        <taxon>Archaea</taxon>
        <taxon>Methanobacteriati</taxon>
        <taxon>Thermoplasmatota</taxon>
        <taxon>DHVE2 group</taxon>
        <taxon>Candidatus Aciduliprofundum</taxon>
    </lineage>
</organism>
<dbReference type="GO" id="GO:0004252">
    <property type="term" value="F:serine-type endopeptidase activity"/>
    <property type="evidence" value="ECO:0007669"/>
    <property type="project" value="InterPro"/>
</dbReference>
<protein>
    <submittedName>
        <fullName evidence="2">Signal peptidase I</fullName>
    </submittedName>
</protein>
<name>D3TB79_ACIB4</name>